<accession>A0A8T0GS48</accession>
<gene>
    <name evidence="1" type="ORF">KC19_9G093000</name>
</gene>
<dbReference type="EMBL" id="CM026430">
    <property type="protein sequence ID" value="KAG0561800.1"/>
    <property type="molecule type" value="Genomic_DNA"/>
</dbReference>
<dbReference type="AlphaFoldDB" id="A0A8T0GS48"/>
<keyword evidence="2" id="KW-1185">Reference proteome</keyword>
<dbReference type="Proteomes" id="UP000822688">
    <property type="component" value="Chromosome 9"/>
</dbReference>
<sequence>MGYVETPDAAREGGFMRNCWRDIVVGRISSVKHFGDLIMMFKSLDDVDTTSDFVIKPEFYITLGGPPRRPRICFNIRVEPRGDDAFEYGNLGGEAMRGHLILFNEQPQQMAPSGLIGWRSVTSCKHLR</sequence>
<proteinExistence type="predicted"/>
<comment type="caution">
    <text evidence="1">The sequence shown here is derived from an EMBL/GenBank/DDBJ whole genome shotgun (WGS) entry which is preliminary data.</text>
</comment>
<evidence type="ECO:0000313" key="1">
    <source>
        <dbReference type="EMBL" id="KAG0561800.1"/>
    </source>
</evidence>
<evidence type="ECO:0000313" key="2">
    <source>
        <dbReference type="Proteomes" id="UP000822688"/>
    </source>
</evidence>
<organism evidence="1 2">
    <name type="scientific">Ceratodon purpureus</name>
    <name type="common">Fire moss</name>
    <name type="synonym">Dicranum purpureum</name>
    <dbReference type="NCBI Taxonomy" id="3225"/>
    <lineage>
        <taxon>Eukaryota</taxon>
        <taxon>Viridiplantae</taxon>
        <taxon>Streptophyta</taxon>
        <taxon>Embryophyta</taxon>
        <taxon>Bryophyta</taxon>
        <taxon>Bryophytina</taxon>
        <taxon>Bryopsida</taxon>
        <taxon>Dicranidae</taxon>
        <taxon>Pseudoditrichales</taxon>
        <taxon>Ditrichaceae</taxon>
        <taxon>Ceratodon</taxon>
    </lineage>
</organism>
<protein>
    <submittedName>
        <fullName evidence="1">Uncharacterized protein</fullName>
    </submittedName>
</protein>
<name>A0A8T0GS48_CERPU</name>
<reference evidence="1" key="1">
    <citation type="submission" date="2020-06" db="EMBL/GenBank/DDBJ databases">
        <title>WGS assembly of Ceratodon purpureus strain R40.</title>
        <authorList>
            <person name="Carey S.B."/>
            <person name="Jenkins J."/>
            <person name="Shu S."/>
            <person name="Lovell J.T."/>
            <person name="Sreedasyam A."/>
            <person name="Maumus F."/>
            <person name="Tiley G.P."/>
            <person name="Fernandez-Pozo N."/>
            <person name="Barry K."/>
            <person name="Chen C."/>
            <person name="Wang M."/>
            <person name="Lipzen A."/>
            <person name="Daum C."/>
            <person name="Saski C.A."/>
            <person name="Payton A.C."/>
            <person name="Mcbreen J.C."/>
            <person name="Conrad R.E."/>
            <person name="Kollar L.M."/>
            <person name="Olsson S."/>
            <person name="Huttunen S."/>
            <person name="Landis J.B."/>
            <person name="Wickett N.J."/>
            <person name="Johnson M.G."/>
            <person name="Rensing S.A."/>
            <person name="Grimwood J."/>
            <person name="Schmutz J."/>
            <person name="Mcdaniel S.F."/>
        </authorList>
    </citation>
    <scope>NUCLEOTIDE SEQUENCE</scope>
    <source>
        <strain evidence="1">R40</strain>
    </source>
</reference>